<gene>
    <name evidence="1" type="ORF">B0T14DRAFT_498802</name>
</gene>
<evidence type="ECO:0000313" key="2">
    <source>
        <dbReference type="Proteomes" id="UP001175000"/>
    </source>
</evidence>
<keyword evidence="2" id="KW-1185">Reference proteome</keyword>
<protein>
    <submittedName>
        <fullName evidence="1">Uncharacterized protein</fullName>
    </submittedName>
</protein>
<accession>A0AA40BTN7</accession>
<comment type="caution">
    <text evidence="1">The sequence shown here is derived from an EMBL/GenBank/DDBJ whole genome shotgun (WGS) entry which is preliminary data.</text>
</comment>
<proteinExistence type="predicted"/>
<organism evidence="1 2">
    <name type="scientific">Immersiella caudata</name>
    <dbReference type="NCBI Taxonomy" id="314043"/>
    <lineage>
        <taxon>Eukaryota</taxon>
        <taxon>Fungi</taxon>
        <taxon>Dikarya</taxon>
        <taxon>Ascomycota</taxon>
        <taxon>Pezizomycotina</taxon>
        <taxon>Sordariomycetes</taxon>
        <taxon>Sordariomycetidae</taxon>
        <taxon>Sordariales</taxon>
        <taxon>Lasiosphaeriaceae</taxon>
        <taxon>Immersiella</taxon>
    </lineage>
</organism>
<sequence length="121" mass="14591">MYKRAREVLWAYDAVWGMEPKRLVALNFLRPFGGPLHMMMLRYRYVEDGMLIGKTKDEEMVEQAGRNYKLWHRVDLMDDYGPNEERYQKVLADQSRPLYHTLAEEPENDVPYCKKRIFRNT</sequence>
<dbReference type="Proteomes" id="UP001175000">
    <property type="component" value="Unassembled WGS sequence"/>
</dbReference>
<dbReference type="EMBL" id="JAULSU010000006">
    <property type="protein sequence ID" value="KAK0613266.1"/>
    <property type="molecule type" value="Genomic_DNA"/>
</dbReference>
<reference evidence="1" key="1">
    <citation type="submission" date="2023-06" db="EMBL/GenBank/DDBJ databases">
        <title>Genome-scale phylogeny and comparative genomics of the fungal order Sordariales.</title>
        <authorList>
            <consortium name="Lawrence Berkeley National Laboratory"/>
            <person name="Hensen N."/>
            <person name="Bonometti L."/>
            <person name="Westerberg I."/>
            <person name="Brannstrom I.O."/>
            <person name="Guillou S."/>
            <person name="Cros-Aarteil S."/>
            <person name="Calhoun S."/>
            <person name="Haridas S."/>
            <person name="Kuo A."/>
            <person name="Mondo S."/>
            <person name="Pangilinan J."/>
            <person name="Riley R."/>
            <person name="Labutti K."/>
            <person name="Andreopoulos B."/>
            <person name="Lipzen A."/>
            <person name="Chen C."/>
            <person name="Yanf M."/>
            <person name="Daum C."/>
            <person name="Ng V."/>
            <person name="Clum A."/>
            <person name="Steindorff A."/>
            <person name="Ohm R."/>
            <person name="Martin F."/>
            <person name="Silar P."/>
            <person name="Natvig D."/>
            <person name="Lalanne C."/>
            <person name="Gautier V."/>
            <person name="Ament-Velasquez S.L."/>
            <person name="Kruys A."/>
            <person name="Hutchinson M.I."/>
            <person name="Powell A.J."/>
            <person name="Barry K."/>
            <person name="Miller A.N."/>
            <person name="Grigoriev I.V."/>
            <person name="Debuchy R."/>
            <person name="Gladieux P."/>
            <person name="Thoren M.H."/>
            <person name="Johannesson H."/>
        </authorList>
    </citation>
    <scope>NUCLEOTIDE SEQUENCE</scope>
    <source>
        <strain evidence="1">CBS 606.72</strain>
    </source>
</reference>
<evidence type="ECO:0000313" key="1">
    <source>
        <dbReference type="EMBL" id="KAK0613266.1"/>
    </source>
</evidence>
<name>A0AA40BTN7_9PEZI</name>
<dbReference type="AlphaFoldDB" id="A0AA40BTN7"/>